<evidence type="ECO:0000256" key="6">
    <source>
        <dbReference type="ARBA" id="ARBA00022833"/>
    </source>
</evidence>
<evidence type="ECO:0000256" key="4">
    <source>
        <dbReference type="ARBA" id="ARBA00022771"/>
    </source>
</evidence>
<dbReference type="Proteomes" id="UP000266188">
    <property type="component" value="Unassembled WGS sequence"/>
</dbReference>
<dbReference type="Gene3D" id="3.30.40.10">
    <property type="entry name" value="Zinc/RING finger domain, C3HC4 (zinc finger)"/>
    <property type="match status" value="1"/>
</dbReference>
<feature type="domain" description="RING-type" evidence="9">
    <location>
        <begin position="116"/>
        <end position="174"/>
    </location>
</feature>
<keyword evidence="5" id="KW-0833">Ubl conjugation pathway</keyword>
<accession>A0A3A2Z5K8</accession>
<dbReference type="OrthoDB" id="1431934at2759"/>
<feature type="compositionally biased region" description="Basic and acidic residues" evidence="8">
    <location>
        <begin position="42"/>
        <end position="52"/>
    </location>
</feature>
<dbReference type="Pfam" id="PF01485">
    <property type="entry name" value="IBR"/>
    <property type="match status" value="1"/>
</dbReference>
<dbReference type="InterPro" id="IPR001841">
    <property type="entry name" value="Znf_RING"/>
</dbReference>
<dbReference type="InterPro" id="IPR002867">
    <property type="entry name" value="IBR_dom"/>
</dbReference>
<keyword evidence="12" id="KW-1185">Reference proteome</keyword>
<organism evidence="11 12">
    <name type="scientific">Aspergillus sclerotialis</name>
    <dbReference type="NCBI Taxonomy" id="2070753"/>
    <lineage>
        <taxon>Eukaryota</taxon>
        <taxon>Fungi</taxon>
        <taxon>Dikarya</taxon>
        <taxon>Ascomycota</taxon>
        <taxon>Pezizomycotina</taxon>
        <taxon>Eurotiomycetes</taxon>
        <taxon>Eurotiomycetidae</taxon>
        <taxon>Eurotiales</taxon>
        <taxon>Aspergillaceae</taxon>
        <taxon>Aspergillus</taxon>
        <taxon>Aspergillus subgen. Polypaecilum</taxon>
    </lineage>
</organism>
<keyword evidence="1" id="KW-0808">Transferase</keyword>
<dbReference type="InterPro" id="IPR044066">
    <property type="entry name" value="TRIAD_supradom"/>
</dbReference>
<dbReference type="CDD" id="cd20335">
    <property type="entry name" value="BRcat_RBR"/>
    <property type="match status" value="1"/>
</dbReference>
<feature type="region of interest" description="Disordered" evidence="8">
    <location>
        <begin position="36"/>
        <end position="57"/>
    </location>
</feature>
<keyword evidence="3" id="KW-0677">Repeat</keyword>
<evidence type="ECO:0000256" key="5">
    <source>
        <dbReference type="ARBA" id="ARBA00022786"/>
    </source>
</evidence>
<evidence type="ECO:0000256" key="3">
    <source>
        <dbReference type="ARBA" id="ARBA00022737"/>
    </source>
</evidence>
<name>A0A3A2Z5K8_9EURO</name>
<keyword evidence="2" id="KW-0479">Metal-binding</keyword>
<reference evidence="12" key="1">
    <citation type="submission" date="2017-02" db="EMBL/GenBank/DDBJ databases">
        <authorList>
            <person name="Tafer H."/>
            <person name="Lopandic K."/>
        </authorList>
    </citation>
    <scope>NUCLEOTIDE SEQUENCE [LARGE SCALE GENOMIC DNA]</scope>
    <source>
        <strain evidence="12">CBS 366.77</strain>
    </source>
</reference>
<evidence type="ECO:0000256" key="2">
    <source>
        <dbReference type="ARBA" id="ARBA00022723"/>
    </source>
</evidence>
<evidence type="ECO:0000256" key="8">
    <source>
        <dbReference type="SAM" id="MobiDB-lite"/>
    </source>
</evidence>
<gene>
    <name evidence="11" type="ORF">PHISCL_09564</name>
</gene>
<dbReference type="GO" id="GO:0016740">
    <property type="term" value="F:transferase activity"/>
    <property type="evidence" value="ECO:0007669"/>
    <property type="project" value="UniProtKB-KW"/>
</dbReference>
<keyword evidence="4 7" id="KW-0863">Zinc-finger</keyword>
<evidence type="ECO:0000256" key="1">
    <source>
        <dbReference type="ARBA" id="ARBA00022679"/>
    </source>
</evidence>
<evidence type="ECO:0000259" key="9">
    <source>
        <dbReference type="PROSITE" id="PS50089"/>
    </source>
</evidence>
<dbReference type="InterPro" id="IPR013083">
    <property type="entry name" value="Znf_RING/FYVE/PHD"/>
</dbReference>
<comment type="caution">
    <text evidence="11">The sequence shown here is derived from an EMBL/GenBank/DDBJ whole genome shotgun (WGS) entry which is preliminary data.</text>
</comment>
<dbReference type="GO" id="GO:0008270">
    <property type="term" value="F:zinc ion binding"/>
    <property type="evidence" value="ECO:0007669"/>
    <property type="project" value="UniProtKB-KW"/>
</dbReference>
<proteinExistence type="predicted"/>
<evidence type="ECO:0000259" key="10">
    <source>
        <dbReference type="PROSITE" id="PS51873"/>
    </source>
</evidence>
<feature type="domain" description="RING-type" evidence="10">
    <location>
        <begin position="112"/>
        <end position="331"/>
    </location>
</feature>
<evidence type="ECO:0000256" key="7">
    <source>
        <dbReference type="PROSITE-ProRule" id="PRU00175"/>
    </source>
</evidence>
<dbReference type="PROSITE" id="PS51873">
    <property type="entry name" value="TRIAD"/>
    <property type="match status" value="1"/>
</dbReference>
<sequence>MDDSQSTKASVYSLRASYDIGALSSQRPFPGLRRYRHREHKRQAESPTREDIALGTGHDGNMFQPTITWGNEDTHYWADAETAGAVLSLLRKEPLHAPPIGLPDPESERQIQDSACVVCFEKLDCRLFPQSPIASSCDHTSIPEADICISCLQRSLQIQLSSTGPNSLACPLCHAQLSSAEVQKWATRDTFETYNTLNTQTTIENDAEYIRCARRSCRFGQFHAGGREDPIVVCRSCGTRTCFIHRDTIWHQGLTCDEYDEIMNFRTDTLRRGGNRGRANGFLQLLRGMRPYRRMARPDSQGGHVDSTTEEILSRRIMDKTTKPCPRYGFN</sequence>
<dbReference type="STRING" id="2070753.A0A3A2Z5K8"/>
<protein>
    <submittedName>
        <fullName evidence="11">IBR</fullName>
    </submittedName>
</protein>
<dbReference type="SUPFAM" id="SSF57850">
    <property type="entry name" value="RING/U-box"/>
    <property type="match status" value="2"/>
</dbReference>
<dbReference type="AlphaFoldDB" id="A0A3A2Z5K8"/>
<evidence type="ECO:0000313" key="12">
    <source>
        <dbReference type="Proteomes" id="UP000266188"/>
    </source>
</evidence>
<evidence type="ECO:0000313" key="11">
    <source>
        <dbReference type="EMBL" id="RJE18096.1"/>
    </source>
</evidence>
<dbReference type="PROSITE" id="PS50089">
    <property type="entry name" value="ZF_RING_2"/>
    <property type="match status" value="1"/>
</dbReference>
<keyword evidence="6" id="KW-0862">Zinc</keyword>
<dbReference type="EMBL" id="MVGC01000625">
    <property type="protein sequence ID" value="RJE18096.1"/>
    <property type="molecule type" value="Genomic_DNA"/>
</dbReference>